<comment type="similarity">
    <text evidence="7">Belongs to the glycosyltransferase 87 family.</text>
</comment>
<keyword evidence="2" id="KW-1003">Cell membrane</keyword>
<evidence type="ECO:0000313" key="10">
    <source>
        <dbReference type="EMBL" id="QGU08616.1"/>
    </source>
</evidence>
<sequence length="554" mass="60784">MTSSPPSAPDIGHPEQRVSPAHSESISRGFITFLGGPLGHHARIGRQAWWTPLRTLILTSLVFLSFGYLAKANCTLGSRGEDGMVGLDWSGNRQYASFCYNDIVPLYGARGLDEGGFPYAYSWQEGDLTRYMEYPVLGGLFQGLMGFLTRVFYPVIDLLPGHSIPESGFYFALTAAFMSLMWVITIRMMAELAGNRIWDVVLVAASPLVIMHAFTNWDIPSIMAVAGAVLAVKRGHPLWAGILIGLGTAFKLWPLYILGAYLVLTVRNRTWGPFLKMLGAAIISWLLVNIPVMLAYPAAWNEFLRLNRERSWEWTTIYAVISRTTGWPGFDSGGGEPTILNTLTLLLFIGACLAIAIFGISVQRRPRVAELIFLIVAAFLLVNKVWSPQYSLWLVIPAVLALPRWRLLLTWMIVDALVWPVLMLHMMGTDNKGLPGGMLDLVILTRDGLIITMMVLVVLQMLGRIEDKVSQSHHGLDPLAGAFGQVDRFRLGGMGKNEEEATGGASRPDPQNPETLNAPEKIEGGAGSETPDASDASGNIGAPGSRTSEWNLKE</sequence>
<dbReference type="GO" id="GO:0016758">
    <property type="term" value="F:hexosyltransferase activity"/>
    <property type="evidence" value="ECO:0007669"/>
    <property type="project" value="InterPro"/>
</dbReference>
<dbReference type="PIRSF" id="PIRSF010361">
    <property type="entry name" value="UCP010361"/>
    <property type="match status" value="1"/>
</dbReference>
<feature type="transmembrane region" description="Helical" evidence="9">
    <location>
        <begin position="49"/>
        <end position="70"/>
    </location>
</feature>
<dbReference type="EMBL" id="CP046455">
    <property type="protein sequence ID" value="QGU08616.1"/>
    <property type="molecule type" value="Genomic_DNA"/>
</dbReference>
<feature type="transmembrane region" description="Helical" evidence="9">
    <location>
        <begin position="407"/>
        <end position="427"/>
    </location>
</feature>
<name>A0A6B8WCJ7_9CORY</name>
<feature type="transmembrane region" description="Helical" evidence="9">
    <location>
        <begin position="237"/>
        <end position="266"/>
    </location>
</feature>
<reference evidence="10 11" key="1">
    <citation type="submission" date="2019-11" db="EMBL/GenBank/DDBJ databases">
        <title>Complete genome sequence of Corynebacterium kalinowskii 1959, a novel Corynebacterium species isolated from soil of a small paddock in Vilsendorf, Germany.</title>
        <authorList>
            <person name="Schaffert L."/>
            <person name="Ruwe M."/>
            <person name="Milse J."/>
            <person name="Hanuschka K."/>
            <person name="Ortseifen V."/>
            <person name="Droste J."/>
            <person name="Brandt D."/>
            <person name="Schlueter L."/>
            <person name="Kutter Y."/>
            <person name="Vinke S."/>
            <person name="Viehoefer P."/>
            <person name="Jacob L."/>
            <person name="Luebke N.-C."/>
            <person name="Schulte-Berndt E."/>
            <person name="Hain C."/>
            <person name="Linder M."/>
            <person name="Schmidt P."/>
            <person name="Wollenschlaeger L."/>
            <person name="Luttermann T."/>
            <person name="Thieme E."/>
            <person name="Hassa J."/>
            <person name="Haak M."/>
            <person name="Wittchen M."/>
            <person name="Mentz A."/>
            <person name="Persicke M."/>
            <person name="Busche T."/>
            <person name="Ruckert C."/>
        </authorList>
    </citation>
    <scope>NUCLEOTIDE SEQUENCE [LARGE SCALE GENOMIC DNA]</scope>
    <source>
        <strain evidence="10 11">2039</strain>
    </source>
</reference>
<feature type="transmembrane region" description="Helical" evidence="9">
    <location>
        <begin position="368"/>
        <end position="387"/>
    </location>
</feature>
<dbReference type="Pfam" id="PF09594">
    <property type="entry name" value="GT87"/>
    <property type="match status" value="1"/>
</dbReference>
<evidence type="ECO:0000256" key="5">
    <source>
        <dbReference type="ARBA" id="ARBA00022989"/>
    </source>
</evidence>
<accession>A0A6B8WCJ7</accession>
<dbReference type="Proteomes" id="UP000424462">
    <property type="component" value="Chromosome"/>
</dbReference>
<evidence type="ECO:0000256" key="1">
    <source>
        <dbReference type="ARBA" id="ARBA00004651"/>
    </source>
</evidence>
<feature type="transmembrane region" description="Helical" evidence="9">
    <location>
        <begin position="134"/>
        <end position="156"/>
    </location>
</feature>
<dbReference type="KEGG" id="cok:COCCU_13630"/>
<feature type="transmembrane region" description="Helical" evidence="9">
    <location>
        <begin position="439"/>
        <end position="462"/>
    </location>
</feature>
<feature type="transmembrane region" description="Helical" evidence="9">
    <location>
        <begin position="339"/>
        <end position="361"/>
    </location>
</feature>
<keyword evidence="6 9" id="KW-0472">Membrane</keyword>
<evidence type="ECO:0000256" key="9">
    <source>
        <dbReference type="SAM" id="Phobius"/>
    </source>
</evidence>
<evidence type="ECO:0000256" key="8">
    <source>
        <dbReference type="SAM" id="MobiDB-lite"/>
    </source>
</evidence>
<organism evidence="10 11">
    <name type="scientific">Corynebacterium occultum</name>
    <dbReference type="NCBI Taxonomy" id="2675219"/>
    <lineage>
        <taxon>Bacteria</taxon>
        <taxon>Bacillati</taxon>
        <taxon>Actinomycetota</taxon>
        <taxon>Actinomycetes</taxon>
        <taxon>Mycobacteriales</taxon>
        <taxon>Corynebacteriaceae</taxon>
        <taxon>Corynebacterium</taxon>
    </lineage>
</organism>
<keyword evidence="4 9" id="KW-0812">Transmembrane</keyword>
<evidence type="ECO:0000256" key="7">
    <source>
        <dbReference type="ARBA" id="ARBA00024033"/>
    </source>
</evidence>
<protein>
    <recommendedName>
        <fullName evidence="12">DUF2029 domain-containing protein</fullName>
    </recommendedName>
</protein>
<proteinExistence type="inferred from homology"/>
<evidence type="ECO:0000313" key="11">
    <source>
        <dbReference type="Proteomes" id="UP000424462"/>
    </source>
</evidence>
<feature type="transmembrane region" description="Helical" evidence="9">
    <location>
        <begin position="197"/>
        <end position="217"/>
    </location>
</feature>
<evidence type="ECO:0008006" key="12">
    <source>
        <dbReference type="Google" id="ProtNLM"/>
    </source>
</evidence>
<feature type="transmembrane region" description="Helical" evidence="9">
    <location>
        <begin position="278"/>
        <end position="299"/>
    </location>
</feature>
<keyword evidence="3" id="KW-0808">Transferase</keyword>
<dbReference type="AlphaFoldDB" id="A0A6B8WCJ7"/>
<dbReference type="GO" id="GO:0005886">
    <property type="term" value="C:plasma membrane"/>
    <property type="evidence" value="ECO:0007669"/>
    <property type="project" value="UniProtKB-SubCell"/>
</dbReference>
<feature type="compositionally biased region" description="Polar residues" evidence="8">
    <location>
        <begin position="545"/>
        <end position="554"/>
    </location>
</feature>
<keyword evidence="11" id="KW-1185">Reference proteome</keyword>
<evidence type="ECO:0000256" key="3">
    <source>
        <dbReference type="ARBA" id="ARBA00022679"/>
    </source>
</evidence>
<comment type="subcellular location">
    <subcellularLocation>
        <location evidence="1">Cell membrane</location>
        <topology evidence="1">Multi-pass membrane protein</topology>
    </subcellularLocation>
</comment>
<dbReference type="InterPro" id="IPR016570">
    <property type="entry name" value="UCP010361"/>
</dbReference>
<keyword evidence="5 9" id="KW-1133">Transmembrane helix</keyword>
<dbReference type="RefSeq" id="WP_156232264.1">
    <property type="nucleotide sequence ID" value="NZ_CP046455.1"/>
</dbReference>
<feature type="transmembrane region" description="Helical" evidence="9">
    <location>
        <begin position="168"/>
        <end position="185"/>
    </location>
</feature>
<evidence type="ECO:0000256" key="6">
    <source>
        <dbReference type="ARBA" id="ARBA00023136"/>
    </source>
</evidence>
<evidence type="ECO:0000256" key="4">
    <source>
        <dbReference type="ARBA" id="ARBA00022692"/>
    </source>
</evidence>
<gene>
    <name evidence="10" type="ORF">COCCU_13630</name>
</gene>
<dbReference type="InterPro" id="IPR018584">
    <property type="entry name" value="GT87"/>
</dbReference>
<evidence type="ECO:0000256" key="2">
    <source>
        <dbReference type="ARBA" id="ARBA00022475"/>
    </source>
</evidence>
<feature type="region of interest" description="Disordered" evidence="8">
    <location>
        <begin position="495"/>
        <end position="554"/>
    </location>
</feature>